<dbReference type="SUPFAM" id="SSF50249">
    <property type="entry name" value="Nucleic acid-binding proteins"/>
    <property type="match status" value="3"/>
</dbReference>
<dbReference type="EMBL" id="CP144691">
    <property type="protein sequence ID" value="WVY95059.1"/>
    <property type="molecule type" value="Genomic_DNA"/>
</dbReference>
<dbReference type="Gene3D" id="2.40.50.140">
    <property type="entry name" value="Nucleic acid-binding proteins"/>
    <property type="match status" value="2"/>
</dbReference>
<dbReference type="PANTHER" id="PTHR47165">
    <property type="entry name" value="OS03G0429900 PROTEIN"/>
    <property type="match status" value="1"/>
</dbReference>
<name>A0AAQ3MQM3_VIGMU</name>
<accession>A0AAQ3MQM3</accession>
<organism evidence="2 3">
    <name type="scientific">Vigna mungo</name>
    <name type="common">Black gram</name>
    <name type="synonym">Phaseolus mungo</name>
    <dbReference type="NCBI Taxonomy" id="3915"/>
    <lineage>
        <taxon>Eukaryota</taxon>
        <taxon>Viridiplantae</taxon>
        <taxon>Streptophyta</taxon>
        <taxon>Embryophyta</taxon>
        <taxon>Tracheophyta</taxon>
        <taxon>Spermatophyta</taxon>
        <taxon>Magnoliopsida</taxon>
        <taxon>eudicotyledons</taxon>
        <taxon>Gunneridae</taxon>
        <taxon>Pentapetalae</taxon>
        <taxon>rosids</taxon>
        <taxon>fabids</taxon>
        <taxon>Fabales</taxon>
        <taxon>Fabaceae</taxon>
        <taxon>Papilionoideae</taxon>
        <taxon>50 kb inversion clade</taxon>
        <taxon>NPAAA clade</taxon>
        <taxon>indigoferoid/millettioid clade</taxon>
        <taxon>Phaseoleae</taxon>
        <taxon>Vigna</taxon>
    </lineage>
</organism>
<protein>
    <recommendedName>
        <fullName evidence="1">Replication protein A 70 kDa DNA-binding subunit B/D first OB fold domain-containing protein</fullName>
    </recommendedName>
</protein>
<dbReference type="InterPro" id="IPR003871">
    <property type="entry name" value="RFA1B/D_OB_1st"/>
</dbReference>
<dbReference type="CDD" id="cd04481">
    <property type="entry name" value="RPA1_DBD_B_like"/>
    <property type="match status" value="1"/>
</dbReference>
<keyword evidence="3" id="KW-1185">Reference proteome</keyword>
<evidence type="ECO:0000259" key="1">
    <source>
        <dbReference type="Pfam" id="PF02721"/>
    </source>
</evidence>
<evidence type="ECO:0000313" key="2">
    <source>
        <dbReference type="EMBL" id="WVY95059.1"/>
    </source>
</evidence>
<dbReference type="PANTHER" id="PTHR47165:SF4">
    <property type="entry name" value="OS03G0429900 PROTEIN"/>
    <property type="match status" value="1"/>
</dbReference>
<feature type="domain" description="Replication protein A 70 kDa DNA-binding subunit B/D first OB fold" evidence="1">
    <location>
        <begin position="169"/>
        <end position="227"/>
    </location>
</feature>
<dbReference type="Pfam" id="PF02721">
    <property type="entry name" value="DUF223"/>
    <property type="match status" value="1"/>
</dbReference>
<proteinExistence type="predicted"/>
<dbReference type="CDD" id="cd04480">
    <property type="entry name" value="RPA1_DBD_A_like"/>
    <property type="match status" value="1"/>
</dbReference>
<sequence length="552" mass="62624">MTSILLAIARGYVNEVDEANKVEVKSVKSDFGNVDELGEVELRSTMLVLEKLRSFGLTNVVVLDFCTPLSLLLDLFQFLPIDEEIYLGGSIEPKGGNVSFTKTKEFDNIKEIDGKRETLKLGVRINDLWHVNNRNGSKHLEMILMDDKGAWFPRFRVVKLPRSQGVGFRGDLISAVVKKEDLVVWESRLVKNETYVMHNFKILKNQPQYRVCDHDYKLIFIGATIVKVQPLPNIPMKLFNFKSIKQIKDGDFHAGILIDVIGIVHNVKNNPNSTSVVFDMFDLSGFAIGCTLWDSYATKFMDHWDGIDKSKGFVIILTQAKIKPASGPWPVSISNFWHGTKLLMDQDFPQIKEMKELLKQYKLDIQVCCGNDVANFILWDQECTNIIGKSVVELMEATEDDPKIFPKDLDVLLGVELAFKVRVQPQRRCASVIKTCDDAEIIRVIKDVLEENKCNLSGIGNNDPNVDTHATPSKRLLPMFDGENTPHRVNRSNVVLDQLNHILHRALLKRLFDIVDLTFSDSVSDYFSEIIELQDFSKKTVVIFLEGDSKGD</sequence>
<gene>
    <name evidence="2" type="ORF">V8G54_034147</name>
</gene>
<dbReference type="InterPro" id="IPR012340">
    <property type="entry name" value="NA-bd_OB-fold"/>
</dbReference>
<dbReference type="Proteomes" id="UP001374535">
    <property type="component" value="Chromosome 10"/>
</dbReference>
<evidence type="ECO:0000313" key="3">
    <source>
        <dbReference type="Proteomes" id="UP001374535"/>
    </source>
</evidence>
<reference evidence="2 3" key="1">
    <citation type="journal article" date="2023" name="Life. Sci Alliance">
        <title>Evolutionary insights into 3D genome organization and epigenetic landscape of Vigna mungo.</title>
        <authorList>
            <person name="Junaid A."/>
            <person name="Singh B."/>
            <person name="Bhatia S."/>
        </authorList>
    </citation>
    <scope>NUCLEOTIDE SEQUENCE [LARGE SCALE GENOMIC DNA]</scope>
    <source>
        <strain evidence="2">Urdbean</strain>
    </source>
</reference>
<dbReference type="AlphaFoldDB" id="A0AAQ3MQM3"/>